<evidence type="ECO:0000313" key="3">
    <source>
        <dbReference type="Proteomes" id="UP000604825"/>
    </source>
</evidence>
<proteinExistence type="predicted"/>
<keyword evidence="3" id="KW-1185">Reference proteome</keyword>
<dbReference type="EMBL" id="CAJGYO010000010">
    <property type="protein sequence ID" value="CAD6257666.1"/>
    <property type="molecule type" value="Genomic_DNA"/>
</dbReference>
<evidence type="ECO:0000313" key="2">
    <source>
        <dbReference type="EMBL" id="CAD6257666.1"/>
    </source>
</evidence>
<reference evidence="2" key="1">
    <citation type="submission" date="2020-10" db="EMBL/GenBank/DDBJ databases">
        <authorList>
            <person name="Han B."/>
            <person name="Lu T."/>
            <person name="Zhao Q."/>
            <person name="Huang X."/>
            <person name="Zhao Y."/>
        </authorList>
    </citation>
    <scope>NUCLEOTIDE SEQUENCE</scope>
</reference>
<organism evidence="2 3">
    <name type="scientific">Miscanthus lutarioriparius</name>
    <dbReference type="NCBI Taxonomy" id="422564"/>
    <lineage>
        <taxon>Eukaryota</taxon>
        <taxon>Viridiplantae</taxon>
        <taxon>Streptophyta</taxon>
        <taxon>Embryophyta</taxon>
        <taxon>Tracheophyta</taxon>
        <taxon>Spermatophyta</taxon>
        <taxon>Magnoliopsida</taxon>
        <taxon>Liliopsida</taxon>
        <taxon>Poales</taxon>
        <taxon>Poaceae</taxon>
        <taxon>PACMAD clade</taxon>
        <taxon>Panicoideae</taxon>
        <taxon>Andropogonodae</taxon>
        <taxon>Andropogoneae</taxon>
        <taxon>Saccharinae</taxon>
        <taxon>Miscanthus</taxon>
    </lineage>
</organism>
<protein>
    <submittedName>
        <fullName evidence="2">Uncharacterized protein</fullName>
    </submittedName>
</protein>
<comment type="caution">
    <text evidence="2">The sequence shown here is derived from an EMBL/GenBank/DDBJ whole genome shotgun (WGS) entry which is preliminary data.</text>
</comment>
<evidence type="ECO:0000256" key="1">
    <source>
        <dbReference type="SAM" id="MobiDB-lite"/>
    </source>
</evidence>
<dbReference type="Proteomes" id="UP000604825">
    <property type="component" value="Unassembled WGS sequence"/>
</dbReference>
<gene>
    <name evidence="2" type="ORF">NCGR_LOCUS41151</name>
</gene>
<name>A0A811QAF5_9POAL</name>
<feature type="region of interest" description="Disordered" evidence="1">
    <location>
        <begin position="26"/>
        <end position="46"/>
    </location>
</feature>
<feature type="region of interest" description="Disordered" evidence="1">
    <location>
        <begin position="66"/>
        <end position="92"/>
    </location>
</feature>
<sequence>MAATLFPLLHDRLLLPATHLRDAAAAAVPSSSDPHLPAPAATPASSAACPATDCLALPTNNWPMGAAVPPQCLHARGPHEAEAPHRPTASRA</sequence>
<accession>A0A811QAF5</accession>
<dbReference type="AlphaFoldDB" id="A0A811QAF5"/>